<protein>
    <submittedName>
        <fullName evidence="8">Rubrerythrin</fullName>
    </submittedName>
</protein>
<name>A0A1M6P6H3_9CLOT</name>
<dbReference type="Gene3D" id="2.20.28.10">
    <property type="match status" value="1"/>
</dbReference>
<organism evidence="8 9">
    <name type="scientific">Clostridium amylolyticum</name>
    <dbReference type="NCBI Taxonomy" id="1121298"/>
    <lineage>
        <taxon>Bacteria</taxon>
        <taxon>Bacillati</taxon>
        <taxon>Bacillota</taxon>
        <taxon>Clostridia</taxon>
        <taxon>Eubacteriales</taxon>
        <taxon>Clostridiaceae</taxon>
        <taxon>Clostridium</taxon>
    </lineage>
</organism>
<dbReference type="InterPro" id="IPR012347">
    <property type="entry name" value="Ferritin-like"/>
</dbReference>
<dbReference type="GO" id="GO:0016491">
    <property type="term" value="F:oxidoreductase activity"/>
    <property type="evidence" value="ECO:0007669"/>
    <property type="project" value="InterPro"/>
</dbReference>
<keyword evidence="3" id="KW-0479">Metal-binding</keyword>
<dbReference type="CDD" id="cd00729">
    <property type="entry name" value="rubredoxin_SM"/>
    <property type="match status" value="1"/>
</dbReference>
<evidence type="ECO:0000256" key="4">
    <source>
        <dbReference type="ARBA" id="ARBA00022982"/>
    </source>
</evidence>
<sequence length="205" mass="23564">MKSLKGTQTAENLAKAFAGESQARNRYTYYAAVAEKEGHNYIADVFRETAHNERAHAEVFYNYLVEGLGAVHIKVDAEYPIGKETTLENLKYAADGEKEEWGTLYPNFSKIAKEEGFPQIAHSFNEIAEVEERHESRYLAFYYHMKEDTLYKREESIFWKCANCGYIHEGKEAPGACPACKYPKGYFEPLREEPYADRDKGTVEK</sequence>
<dbReference type="GO" id="GO:0005506">
    <property type="term" value="F:iron ion binding"/>
    <property type="evidence" value="ECO:0007669"/>
    <property type="project" value="InterPro"/>
</dbReference>
<dbReference type="OrthoDB" id="9799749at2"/>
<keyword evidence="4" id="KW-0249">Electron transport</keyword>
<evidence type="ECO:0000259" key="7">
    <source>
        <dbReference type="PROSITE" id="PS50905"/>
    </source>
</evidence>
<dbReference type="SUPFAM" id="SSF47240">
    <property type="entry name" value="Ferritin-like"/>
    <property type="match status" value="1"/>
</dbReference>
<dbReference type="PANTHER" id="PTHR43865">
    <property type="entry name" value="RUBRERYTHRIN-RELATED"/>
    <property type="match status" value="1"/>
</dbReference>
<comment type="cofactor">
    <cofactor evidence="1">
        <name>Fe(3+)</name>
        <dbReference type="ChEBI" id="CHEBI:29034"/>
    </cofactor>
</comment>
<dbReference type="InterPro" id="IPR048574">
    <property type="entry name" value="RUBY_RBDX"/>
</dbReference>
<evidence type="ECO:0000256" key="1">
    <source>
        <dbReference type="ARBA" id="ARBA00001965"/>
    </source>
</evidence>
<dbReference type="Pfam" id="PF02915">
    <property type="entry name" value="Rubrerythrin"/>
    <property type="match status" value="1"/>
</dbReference>
<dbReference type="PROSITE" id="PS50905">
    <property type="entry name" value="FERRITIN_LIKE"/>
    <property type="match status" value="1"/>
</dbReference>
<dbReference type="PANTHER" id="PTHR43865:SF1">
    <property type="entry name" value="RUBRERYTHRIN-RELATED"/>
    <property type="match status" value="1"/>
</dbReference>
<dbReference type="InterPro" id="IPR009040">
    <property type="entry name" value="Ferritin-like_diiron"/>
</dbReference>
<gene>
    <name evidence="8" type="ORF">SAMN05444401_0433</name>
</gene>
<dbReference type="Pfam" id="PF21349">
    <property type="entry name" value="RUBY_RBDX"/>
    <property type="match status" value="1"/>
</dbReference>
<dbReference type="AlphaFoldDB" id="A0A1M6P6H3"/>
<evidence type="ECO:0000256" key="2">
    <source>
        <dbReference type="ARBA" id="ARBA00022448"/>
    </source>
</evidence>
<dbReference type="CDD" id="cd01041">
    <property type="entry name" value="Rubrerythrin"/>
    <property type="match status" value="1"/>
</dbReference>
<dbReference type="InterPro" id="IPR009078">
    <property type="entry name" value="Ferritin-like_SF"/>
</dbReference>
<reference evidence="8 9" key="1">
    <citation type="submission" date="2016-11" db="EMBL/GenBank/DDBJ databases">
        <authorList>
            <person name="Jaros S."/>
            <person name="Januszkiewicz K."/>
            <person name="Wedrychowicz H."/>
        </authorList>
    </citation>
    <scope>NUCLEOTIDE SEQUENCE [LARGE SCALE GENOMIC DNA]</scope>
    <source>
        <strain evidence="8 9">DSM 21864</strain>
    </source>
</reference>
<dbReference type="STRING" id="1121298.SAMN05444401_0433"/>
<proteinExistence type="predicted"/>
<dbReference type="PROSITE" id="PS50903">
    <property type="entry name" value="RUBREDOXIN_LIKE"/>
    <property type="match status" value="1"/>
</dbReference>
<keyword evidence="5" id="KW-0408">Iron</keyword>
<accession>A0A1M6P6H3</accession>
<keyword evidence="9" id="KW-1185">Reference proteome</keyword>
<feature type="domain" description="Rubredoxin-like" evidence="6">
    <location>
        <begin position="156"/>
        <end position="190"/>
    </location>
</feature>
<dbReference type="RefSeq" id="WP_073012652.1">
    <property type="nucleotide sequence ID" value="NZ_FQZO01000014.1"/>
</dbReference>
<dbReference type="EMBL" id="FQZO01000014">
    <property type="protein sequence ID" value="SHK03498.1"/>
    <property type="molecule type" value="Genomic_DNA"/>
</dbReference>
<keyword evidence="2" id="KW-0813">Transport</keyword>
<evidence type="ECO:0000313" key="8">
    <source>
        <dbReference type="EMBL" id="SHK03498.1"/>
    </source>
</evidence>
<dbReference type="InterPro" id="IPR024934">
    <property type="entry name" value="Rubredoxin-like_dom"/>
</dbReference>
<feature type="domain" description="Ferritin-like diiron" evidence="7">
    <location>
        <begin position="3"/>
        <end position="149"/>
    </location>
</feature>
<dbReference type="SUPFAM" id="SSF57802">
    <property type="entry name" value="Rubredoxin-like"/>
    <property type="match status" value="1"/>
</dbReference>
<dbReference type="Gene3D" id="1.20.1260.10">
    <property type="match status" value="1"/>
</dbReference>
<dbReference type="InterPro" id="IPR052364">
    <property type="entry name" value="Rubrerythrin"/>
</dbReference>
<evidence type="ECO:0000256" key="5">
    <source>
        <dbReference type="ARBA" id="ARBA00023004"/>
    </source>
</evidence>
<dbReference type="InterPro" id="IPR003251">
    <property type="entry name" value="Rr_diiron-bd_dom"/>
</dbReference>
<evidence type="ECO:0000313" key="9">
    <source>
        <dbReference type="Proteomes" id="UP000184080"/>
    </source>
</evidence>
<evidence type="ECO:0000256" key="3">
    <source>
        <dbReference type="ARBA" id="ARBA00022723"/>
    </source>
</evidence>
<evidence type="ECO:0000259" key="6">
    <source>
        <dbReference type="PROSITE" id="PS50903"/>
    </source>
</evidence>
<dbReference type="Proteomes" id="UP000184080">
    <property type="component" value="Unassembled WGS sequence"/>
</dbReference>
<dbReference type="NCBIfam" id="NF045767">
    <property type="entry name" value="RuberyRbr"/>
    <property type="match status" value="1"/>
</dbReference>